<organism evidence="3 4">
    <name type="scientific">Faecalimonas umbilicata</name>
    <dbReference type="NCBI Taxonomy" id="1912855"/>
    <lineage>
        <taxon>Bacteria</taxon>
        <taxon>Bacillati</taxon>
        <taxon>Bacillota</taxon>
        <taxon>Clostridia</taxon>
        <taxon>Lachnospirales</taxon>
        <taxon>Lachnospiraceae</taxon>
        <taxon>Faecalimonas</taxon>
    </lineage>
</organism>
<proteinExistence type="predicted"/>
<evidence type="ECO:0000259" key="1">
    <source>
        <dbReference type="Pfam" id="PF13186"/>
    </source>
</evidence>
<keyword evidence="5" id="KW-1185">Reference proteome</keyword>
<dbReference type="InterPro" id="IPR050377">
    <property type="entry name" value="Radical_SAM_PqqE_MftC-like"/>
</dbReference>
<reference evidence="2 5" key="1">
    <citation type="journal article" date="2018" name="Int. J. Syst. Evol. Microbiol.">
        <title>Draft Genome Sequence of Faecalimonas umbilicata JCM 30896T, an Acetate-Producing Bacterium Isolated from Human Feces.</title>
        <authorList>
            <person name="Sakamoto M."/>
            <person name="Ikeyama N."/>
            <person name="Yuki M."/>
            <person name="Ohkuma M."/>
        </authorList>
    </citation>
    <scope>NUCLEOTIDE SEQUENCE [LARGE SCALE GENOMIC DNA]</scope>
    <source>
        <strain evidence="2 5">EGH7</strain>
    </source>
</reference>
<dbReference type="InterPro" id="IPR013785">
    <property type="entry name" value="Aldolase_TIM"/>
</dbReference>
<comment type="caution">
    <text evidence="3">The sequence shown here is derived from an EMBL/GenBank/DDBJ whole genome shotgun (WGS) entry which is preliminary data.</text>
</comment>
<name>A0A4V2UMW8_9FIRM</name>
<dbReference type="RefSeq" id="WP_242990069.1">
    <property type="nucleotide sequence ID" value="NZ_BHEO01000002.1"/>
</dbReference>
<dbReference type="Proteomes" id="UP000294613">
    <property type="component" value="Unassembled WGS sequence"/>
</dbReference>
<dbReference type="PANTHER" id="PTHR11228">
    <property type="entry name" value="RADICAL SAM DOMAIN PROTEIN"/>
    <property type="match status" value="1"/>
</dbReference>
<evidence type="ECO:0000313" key="2">
    <source>
        <dbReference type="EMBL" id="GBU04004.1"/>
    </source>
</evidence>
<dbReference type="EMBL" id="BHEO01000002">
    <property type="protein sequence ID" value="GBU04004.1"/>
    <property type="molecule type" value="Genomic_DNA"/>
</dbReference>
<sequence>MYGTKEFHDRFVGIEGAFDKSLHALQKLNEKKKNFCMASSVVTNECVDSLLELHQMLENMGIRHRLTPLIYPTTQGDLSPTKLRISEEKIVELLHQKIFTYSGSECNSGISRIRISPLGEVNPCELFRNVSFGNLFEHSLKEILSSEERQNWIKFVREESKVGECQTCENRKYCPRCLEVLYPMCRKTPCFSYGDIRHFHRIYVSN</sequence>
<dbReference type="InterPro" id="IPR058240">
    <property type="entry name" value="rSAM_sf"/>
</dbReference>
<dbReference type="Pfam" id="PF13186">
    <property type="entry name" value="SPASM"/>
    <property type="match status" value="1"/>
</dbReference>
<reference evidence="3 4" key="2">
    <citation type="submission" date="2019-03" db="EMBL/GenBank/DDBJ databases">
        <title>Genomic Encyclopedia of Type Strains, Phase IV (KMG-IV): sequencing the most valuable type-strain genomes for metagenomic binning, comparative biology and taxonomic classification.</title>
        <authorList>
            <person name="Goeker M."/>
        </authorList>
    </citation>
    <scope>NUCLEOTIDE SEQUENCE [LARGE SCALE GENOMIC DNA]</scope>
    <source>
        <strain evidence="3 4">DSM 103426</strain>
    </source>
</reference>
<dbReference type="Proteomes" id="UP000702954">
    <property type="component" value="Unassembled WGS sequence"/>
</dbReference>
<protein>
    <submittedName>
        <fullName evidence="3">Radical SAM protein with 4Fe4S-binding SPASM domain</fullName>
    </submittedName>
</protein>
<dbReference type="SUPFAM" id="SSF102114">
    <property type="entry name" value="Radical SAM enzymes"/>
    <property type="match status" value="1"/>
</dbReference>
<dbReference type="AlphaFoldDB" id="A0A4V2UMW8"/>
<dbReference type="PANTHER" id="PTHR11228:SF7">
    <property type="entry name" value="PQQA PEPTIDE CYCLASE"/>
    <property type="match status" value="1"/>
</dbReference>
<feature type="domain" description="4Fe4S-binding SPASM" evidence="1">
    <location>
        <begin position="106"/>
        <end position="169"/>
    </location>
</feature>
<dbReference type="InterPro" id="IPR023885">
    <property type="entry name" value="4Fe4S-binding_SPASM_dom"/>
</dbReference>
<dbReference type="NCBIfam" id="TIGR04085">
    <property type="entry name" value="rSAM_more_4Fe4S"/>
    <property type="match status" value="1"/>
</dbReference>
<evidence type="ECO:0000313" key="3">
    <source>
        <dbReference type="EMBL" id="TCS59771.1"/>
    </source>
</evidence>
<gene>
    <name evidence="3" type="ORF">EDD74_1531</name>
    <name evidence="2" type="ORF">FAEUMB_05450</name>
</gene>
<dbReference type="Gene3D" id="3.20.20.70">
    <property type="entry name" value="Aldolase class I"/>
    <property type="match status" value="1"/>
</dbReference>
<accession>A0A4V2UMW8</accession>
<evidence type="ECO:0000313" key="5">
    <source>
        <dbReference type="Proteomes" id="UP000702954"/>
    </source>
</evidence>
<evidence type="ECO:0000313" key="4">
    <source>
        <dbReference type="Proteomes" id="UP000294613"/>
    </source>
</evidence>
<dbReference type="EMBL" id="SLZV01000053">
    <property type="protein sequence ID" value="TCS59771.1"/>
    <property type="molecule type" value="Genomic_DNA"/>
</dbReference>